<feature type="region of interest" description="Disordered" evidence="9">
    <location>
        <begin position="445"/>
        <end position="532"/>
    </location>
</feature>
<dbReference type="InParanoid" id="A0A152AA85"/>
<dbReference type="PROSITE" id="PS50030">
    <property type="entry name" value="UBA"/>
    <property type="match status" value="1"/>
</dbReference>
<dbReference type="Proteomes" id="UP000076078">
    <property type="component" value="Unassembled WGS sequence"/>
</dbReference>
<dbReference type="Gene3D" id="2.30.29.30">
    <property type="entry name" value="Pleckstrin-homology domain (PH domain)/Phosphotyrosine-binding domain (PTB)"/>
    <property type="match status" value="1"/>
</dbReference>
<dbReference type="InterPro" id="IPR019411">
    <property type="entry name" value="MMM1_dom"/>
</dbReference>
<evidence type="ECO:0000259" key="12">
    <source>
        <dbReference type="PROSITE" id="PS51847"/>
    </source>
</evidence>
<dbReference type="GO" id="GO:0008289">
    <property type="term" value="F:lipid binding"/>
    <property type="evidence" value="ECO:0007669"/>
    <property type="project" value="UniProtKB-KW"/>
</dbReference>
<feature type="region of interest" description="Disordered" evidence="9">
    <location>
        <begin position="783"/>
        <end position="815"/>
    </location>
</feature>
<feature type="domain" description="SMP-LTD" evidence="12">
    <location>
        <begin position="590"/>
        <end position="783"/>
    </location>
</feature>
<dbReference type="STRING" id="361077.A0A152AA85"/>
<evidence type="ECO:0000313" key="14">
    <source>
        <dbReference type="Proteomes" id="UP000076078"/>
    </source>
</evidence>
<evidence type="ECO:0000256" key="2">
    <source>
        <dbReference type="ARBA" id="ARBA00022448"/>
    </source>
</evidence>
<proteinExistence type="predicted"/>
<organism evidence="13 14">
    <name type="scientific">Tieghemostelium lacteum</name>
    <name type="common">Slime mold</name>
    <name type="synonym">Dictyostelium lacteum</name>
    <dbReference type="NCBI Taxonomy" id="361077"/>
    <lineage>
        <taxon>Eukaryota</taxon>
        <taxon>Amoebozoa</taxon>
        <taxon>Evosea</taxon>
        <taxon>Eumycetozoa</taxon>
        <taxon>Dictyostelia</taxon>
        <taxon>Dictyosteliales</taxon>
        <taxon>Raperosteliaceae</taxon>
        <taxon>Tieghemostelium</taxon>
    </lineage>
</organism>
<keyword evidence="6" id="KW-0445">Lipid transport</keyword>
<feature type="domain" description="UBA" evidence="11">
    <location>
        <begin position="208"/>
        <end position="239"/>
    </location>
</feature>
<protein>
    <submittedName>
        <fullName evidence="13">PH domain-containing protein</fullName>
    </submittedName>
</protein>
<dbReference type="InterPro" id="IPR015940">
    <property type="entry name" value="UBA"/>
</dbReference>
<dbReference type="OMA" id="EMMVLPN"/>
<keyword evidence="7" id="KW-0446">Lipid-binding</keyword>
<feature type="compositionally biased region" description="Low complexity" evidence="9">
    <location>
        <begin position="791"/>
        <end position="815"/>
    </location>
</feature>
<evidence type="ECO:0000256" key="10">
    <source>
        <dbReference type="SAM" id="Phobius"/>
    </source>
</evidence>
<evidence type="ECO:0000259" key="11">
    <source>
        <dbReference type="PROSITE" id="PS50030"/>
    </source>
</evidence>
<evidence type="ECO:0000313" key="13">
    <source>
        <dbReference type="EMBL" id="KYR03045.1"/>
    </source>
</evidence>
<dbReference type="PANTHER" id="PTHR13466:SF0">
    <property type="entry name" value="SMP-LTD DOMAIN-CONTAINING PROTEIN"/>
    <property type="match status" value="1"/>
</dbReference>
<comment type="subcellular location">
    <subcellularLocation>
        <location evidence="1">Endoplasmic reticulum membrane</location>
    </subcellularLocation>
</comment>
<dbReference type="InterPro" id="IPR009060">
    <property type="entry name" value="UBA-like_sf"/>
</dbReference>
<dbReference type="AlphaFoldDB" id="A0A152AA85"/>
<dbReference type="Gene3D" id="1.10.8.10">
    <property type="entry name" value="DNA helicase RuvA subunit, C-terminal domain"/>
    <property type="match status" value="1"/>
</dbReference>
<evidence type="ECO:0000256" key="8">
    <source>
        <dbReference type="ARBA" id="ARBA00023136"/>
    </source>
</evidence>
<comment type="caution">
    <text evidence="13">The sequence shown here is derived from an EMBL/GenBank/DDBJ whole genome shotgun (WGS) entry which is preliminary data.</text>
</comment>
<evidence type="ECO:0000256" key="4">
    <source>
        <dbReference type="ARBA" id="ARBA00022824"/>
    </source>
</evidence>
<dbReference type="InterPro" id="IPR031468">
    <property type="entry name" value="SMP_LBD"/>
</dbReference>
<feature type="region of interest" description="Disordered" evidence="9">
    <location>
        <begin position="561"/>
        <end position="584"/>
    </location>
</feature>
<feature type="transmembrane region" description="Helical" evidence="10">
    <location>
        <begin position="12"/>
        <end position="33"/>
    </location>
</feature>
<feature type="compositionally biased region" description="Low complexity" evidence="9">
    <location>
        <begin position="566"/>
        <end position="584"/>
    </location>
</feature>
<dbReference type="GO" id="GO:0006869">
    <property type="term" value="P:lipid transport"/>
    <property type="evidence" value="ECO:0007669"/>
    <property type="project" value="UniProtKB-KW"/>
</dbReference>
<feature type="transmembrane region" description="Helical" evidence="10">
    <location>
        <begin position="241"/>
        <end position="259"/>
    </location>
</feature>
<sequence>MFRIIERIMGSSKYLVFLFSSISLSTLIQLGMVTVLDKGKHTSPFTMIFSMLVLFFREIPPTLWFRFLRIPMNDKFITYFIALQSMFSFSWNIPSCIAGLLAGLMYSSEMLHYVSSYRLPRKLVQFCNHYILPFIQSPPPTPQQSRTTIQQRIQQQQQIQRLQQQRGQTLIDNLFNNQLNQGGLFPPNLQQQQQPLQPPPQPHQLYEQPSETDIQQLVDMGFSRDRSIQALQRTEDDVKSFSFLFGIFSTIVCAIYLFIRFLETLDQKVEKEFKDLLAQNAKERAEMKLDTSRYNSEKRGKIYIKIPSDSNANKNSLSLLDKQYGVLVNNMLFLFANINDKTAKNIICFDGCIITIVRNKVGSSKFHKKNAISVIGQRELSNQSKILHLYFENGKDLETWYWQIKEAASITTPKTPLEEKHAKITQKFFDELPLRLHIPADQLTKPSTTIGSGFENTNNNSSTTTVGNNSNNNGVSHKRTGSGSSSPKIFDDLPSLRERIKSVTSAVGSSSSNSSSSLLSSSPTNQINSSNGIDNAMLDNHIHSIIDGFDDSSNISKYKKAVNPKNNANTPSQTTTTSANSTTTTTLSDPIANYDWFNVFLARVFFNLYDSESFLDFASNKITKKINKLKKPSIVKSITLQNLDFGPNLPILNSAHLNYITPQGEFSADATISYHGGFTLTIKIEIQISFRNHSVTIPFVISVLVKSLSGRVNIQCLPPPTKRFWIGFYDEPQCEIAIDTSIGQSKAGSFTNIPKLAKIIVTKLKAEIFEMIVLPNMDDLPLPHPSKKSKTTTTTTTVTTGEAPNTTTTAATSSTTVQLLR</sequence>
<dbReference type="GO" id="GO:0005789">
    <property type="term" value="C:endoplasmic reticulum membrane"/>
    <property type="evidence" value="ECO:0007669"/>
    <property type="project" value="UniProtKB-SubCell"/>
</dbReference>
<dbReference type="Pfam" id="PF10296">
    <property type="entry name" value="MMM1"/>
    <property type="match status" value="1"/>
</dbReference>
<keyword evidence="2" id="KW-0813">Transport</keyword>
<reference evidence="13 14" key="1">
    <citation type="submission" date="2015-12" db="EMBL/GenBank/DDBJ databases">
        <title>Dictyostelia acquired genes for synthesis and detection of signals that induce cell-type specialization by lateral gene transfer from prokaryotes.</title>
        <authorList>
            <person name="Gloeckner G."/>
            <person name="Schaap P."/>
        </authorList>
    </citation>
    <scope>NUCLEOTIDE SEQUENCE [LARGE SCALE GENOMIC DNA]</scope>
    <source>
        <strain evidence="13 14">TK</strain>
    </source>
</reference>
<dbReference type="SMART" id="SM00165">
    <property type="entry name" value="UBA"/>
    <property type="match status" value="1"/>
</dbReference>
<keyword evidence="5 10" id="KW-1133">Transmembrane helix</keyword>
<dbReference type="SUPFAM" id="SSF46934">
    <property type="entry name" value="UBA-like"/>
    <property type="match status" value="1"/>
</dbReference>
<keyword evidence="4" id="KW-0256">Endoplasmic reticulum</keyword>
<dbReference type="SUPFAM" id="SSF50729">
    <property type="entry name" value="PH domain-like"/>
    <property type="match status" value="1"/>
</dbReference>
<feature type="compositionally biased region" description="Polar residues" evidence="9">
    <location>
        <begin position="445"/>
        <end position="455"/>
    </location>
</feature>
<dbReference type="InterPro" id="IPR011993">
    <property type="entry name" value="PH-like_dom_sf"/>
</dbReference>
<dbReference type="CDD" id="cd21675">
    <property type="entry name" value="SMP_TEX2"/>
    <property type="match status" value="1"/>
</dbReference>
<feature type="compositionally biased region" description="Low complexity" evidence="9">
    <location>
        <begin position="509"/>
        <end position="522"/>
    </location>
</feature>
<feature type="compositionally biased region" description="Low complexity" evidence="9">
    <location>
        <begin position="456"/>
        <end position="475"/>
    </location>
</feature>
<keyword evidence="8 10" id="KW-0472">Membrane</keyword>
<feature type="transmembrane region" description="Helical" evidence="10">
    <location>
        <begin position="45"/>
        <end position="65"/>
    </location>
</feature>
<feature type="compositionally biased region" description="Basic and acidic residues" evidence="9">
    <location>
        <begin position="489"/>
        <end position="501"/>
    </location>
</feature>
<evidence type="ECO:0000256" key="7">
    <source>
        <dbReference type="ARBA" id="ARBA00023121"/>
    </source>
</evidence>
<evidence type="ECO:0000256" key="1">
    <source>
        <dbReference type="ARBA" id="ARBA00004586"/>
    </source>
</evidence>
<keyword evidence="3 10" id="KW-0812">Transmembrane</keyword>
<dbReference type="EMBL" id="LODT01000001">
    <property type="protein sequence ID" value="KYR03045.1"/>
    <property type="molecule type" value="Genomic_DNA"/>
</dbReference>
<evidence type="ECO:0000256" key="6">
    <source>
        <dbReference type="ARBA" id="ARBA00023055"/>
    </source>
</evidence>
<accession>A0A152AA85</accession>
<evidence type="ECO:0000256" key="9">
    <source>
        <dbReference type="SAM" id="MobiDB-lite"/>
    </source>
</evidence>
<gene>
    <name evidence="13" type="ORF">DLAC_00536</name>
</gene>
<dbReference type="Pfam" id="PF00627">
    <property type="entry name" value="UBA"/>
    <property type="match status" value="1"/>
</dbReference>
<dbReference type="OrthoDB" id="18820at2759"/>
<evidence type="ECO:0000256" key="5">
    <source>
        <dbReference type="ARBA" id="ARBA00022989"/>
    </source>
</evidence>
<name>A0A152AA85_TIELA</name>
<feature type="compositionally biased region" description="Polar residues" evidence="9">
    <location>
        <begin position="523"/>
        <end position="532"/>
    </location>
</feature>
<keyword evidence="14" id="KW-1185">Reference proteome</keyword>
<dbReference type="PANTHER" id="PTHR13466">
    <property type="entry name" value="TEX2 PROTEIN-RELATED"/>
    <property type="match status" value="1"/>
</dbReference>
<dbReference type="PROSITE" id="PS51847">
    <property type="entry name" value="SMP"/>
    <property type="match status" value="1"/>
</dbReference>
<evidence type="ECO:0000256" key="3">
    <source>
        <dbReference type="ARBA" id="ARBA00022692"/>
    </source>
</evidence>